<organism evidence="6 7">
    <name type="scientific">Aliigemmobacter aestuarii</name>
    <dbReference type="NCBI Taxonomy" id="1445661"/>
    <lineage>
        <taxon>Bacteria</taxon>
        <taxon>Pseudomonadati</taxon>
        <taxon>Pseudomonadota</taxon>
        <taxon>Alphaproteobacteria</taxon>
        <taxon>Rhodobacterales</taxon>
        <taxon>Paracoccaceae</taxon>
        <taxon>Aliigemmobacter</taxon>
    </lineage>
</organism>
<dbReference type="PANTHER" id="PTHR12714">
    <property type="entry name" value="PROTEIN-S ISOPRENYLCYSTEINE O-METHYLTRANSFERASE"/>
    <property type="match status" value="1"/>
</dbReference>
<dbReference type="GO" id="GO:0032259">
    <property type="term" value="P:methylation"/>
    <property type="evidence" value="ECO:0007669"/>
    <property type="project" value="UniProtKB-KW"/>
</dbReference>
<proteinExistence type="predicted"/>
<keyword evidence="2 5" id="KW-0812">Transmembrane</keyword>
<dbReference type="GO" id="GO:0012505">
    <property type="term" value="C:endomembrane system"/>
    <property type="evidence" value="ECO:0007669"/>
    <property type="project" value="UniProtKB-SubCell"/>
</dbReference>
<keyword evidence="3 5" id="KW-1133">Transmembrane helix</keyword>
<dbReference type="PANTHER" id="PTHR12714:SF9">
    <property type="entry name" value="PROTEIN-S-ISOPRENYLCYSTEINE O-METHYLTRANSFERASE"/>
    <property type="match status" value="1"/>
</dbReference>
<feature type="transmembrane region" description="Helical" evidence="5">
    <location>
        <begin position="37"/>
        <end position="58"/>
    </location>
</feature>
<dbReference type="EMBL" id="SSND01000003">
    <property type="protein sequence ID" value="THD82794.1"/>
    <property type="molecule type" value="Genomic_DNA"/>
</dbReference>
<gene>
    <name evidence="6" type="ORF">E7811_11570</name>
</gene>
<dbReference type="GO" id="GO:0008168">
    <property type="term" value="F:methyltransferase activity"/>
    <property type="evidence" value="ECO:0007669"/>
    <property type="project" value="UniProtKB-KW"/>
</dbReference>
<evidence type="ECO:0000313" key="7">
    <source>
        <dbReference type="Proteomes" id="UP000309450"/>
    </source>
</evidence>
<dbReference type="Pfam" id="PF04191">
    <property type="entry name" value="PEMT"/>
    <property type="match status" value="1"/>
</dbReference>
<dbReference type="PROSITE" id="PS50244">
    <property type="entry name" value="S5A_REDUCTASE"/>
    <property type="match status" value="1"/>
</dbReference>
<dbReference type="Proteomes" id="UP000309450">
    <property type="component" value="Unassembled WGS sequence"/>
</dbReference>
<protein>
    <submittedName>
        <fullName evidence="6">Isoprenylcysteine carboxylmethyltransferase family protein</fullName>
    </submittedName>
</protein>
<feature type="transmembrane region" description="Helical" evidence="5">
    <location>
        <begin position="90"/>
        <end position="116"/>
    </location>
</feature>
<evidence type="ECO:0000313" key="6">
    <source>
        <dbReference type="EMBL" id="THD82794.1"/>
    </source>
</evidence>
<dbReference type="RefSeq" id="WP_136394822.1">
    <property type="nucleotide sequence ID" value="NZ_SSND01000003.1"/>
</dbReference>
<keyword evidence="6" id="KW-0808">Transferase</keyword>
<evidence type="ECO:0000256" key="5">
    <source>
        <dbReference type="SAM" id="Phobius"/>
    </source>
</evidence>
<dbReference type="OrthoDB" id="9811969at2"/>
<keyword evidence="6" id="KW-0489">Methyltransferase</keyword>
<dbReference type="Gene3D" id="1.20.120.1630">
    <property type="match status" value="1"/>
</dbReference>
<keyword evidence="4 5" id="KW-0472">Membrane</keyword>
<reference evidence="6 7" key="1">
    <citation type="submission" date="2019-04" db="EMBL/GenBank/DDBJ databases">
        <title>Draft genome sequence of Gemmobacter aestuarii sp. nov.</title>
        <authorList>
            <person name="Hameed A."/>
            <person name="Lin S.-Y."/>
            <person name="Shahina M."/>
            <person name="Lai W.-A."/>
            <person name="Young C.-C."/>
        </authorList>
    </citation>
    <scope>NUCLEOTIDE SEQUENCE [LARGE SCALE GENOMIC DNA]</scope>
    <source>
        <strain evidence="6 7">CC-PW-75</strain>
    </source>
</reference>
<evidence type="ECO:0000256" key="2">
    <source>
        <dbReference type="ARBA" id="ARBA00022692"/>
    </source>
</evidence>
<accession>A0A4S3MKS1</accession>
<sequence>MKFLDWPPVWTGGFVALTWALDQLLPWGMFGPAGRTIGAVLVAVGLFLMAGAAAQMVLARTTFIPRRDPSALVTGGLFRFSRNPIYLGDVLVLAGAVLWWDVPLAAMLVLLLILVIQHRFILGEEARLRAAFPQDYARWSARTRRWL</sequence>
<dbReference type="InterPro" id="IPR007318">
    <property type="entry name" value="Phopholipid_MeTrfase"/>
</dbReference>
<evidence type="ECO:0000256" key="1">
    <source>
        <dbReference type="ARBA" id="ARBA00004127"/>
    </source>
</evidence>
<name>A0A4S3MKS1_9RHOB</name>
<comment type="caution">
    <text evidence="6">The sequence shown here is derived from an EMBL/GenBank/DDBJ whole genome shotgun (WGS) entry which is preliminary data.</text>
</comment>
<keyword evidence="7" id="KW-1185">Reference proteome</keyword>
<feature type="transmembrane region" description="Helical" evidence="5">
    <location>
        <begin position="6"/>
        <end position="25"/>
    </location>
</feature>
<evidence type="ECO:0000256" key="4">
    <source>
        <dbReference type="ARBA" id="ARBA00023136"/>
    </source>
</evidence>
<comment type="subcellular location">
    <subcellularLocation>
        <location evidence="1">Endomembrane system</location>
        <topology evidence="1">Multi-pass membrane protein</topology>
    </subcellularLocation>
</comment>
<dbReference type="AlphaFoldDB" id="A0A4S3MKS1"/>
<evidence type="ECO:0000256" key="3">
    <source>
        <dbReference type="ARBA" id="ARBA00022989"/>
    </source>
</evidence>